<keyword evidence="2" id="KW-0812">Transmembrane</keyword>
<name>A0ABT2CMM5_9ACTN</name>
<evidence type="ECO:0000259" key="3">
    <source>
        <dbReference type="Pfam" id="PF02470"/>
    </source>
</evidence>
<accession>A0ABT2CMM5</accession>
<feature type="compositionally biased region" description="Low complexity" evidence="1">
    <location>
        <begin position="10"/>
        <end position="22"/>
    </location>
</feature>
<evidence type="ECO:0000313" key="5">
    <source>
        <dbReference type="EMBL" id="MCS0637966.1"/>
    </source>
</evidence>
<evidence type="ECO:0000256" key="1">
    <source>
        <dbReference type="SAM" id="MobiDB-lite"/>
    </source>
</evidence>
<reference evidence="5" key="1">
    <citation type="submission" date="2022-08" db="EMBL/GenBank/DDBJ databases">
        <authorList>
            <person name="Somphong A."/>
            <person name="Phongsopitanun W."/>
        </authorList>
    </citation>
    <scope>NUCLEOTIDE SEQUENCE</scope>
    <source>
        <strain evidence="5">LP05-1</strain>
    </source>
</reference>
<dbReference type="InterPro" id="IPR024516">
    <property type="entry name" value="Mce_C"/>
</dbReference>
<dbReference type="InterPro" id="IPR052336">
    <property type="entry name" value="MlaD_Phospholipid_Transporter"/>
</dbReference>
<feature type="compositionally biased region" description="Basic residues" evidence="1">
    <location>
        <begin position="23"/>
        <end position="34"/>
    </location>
</feature>
<dbReference type="EMBL" id="JANUGQ010000018">
    <property type="protein sequence ID" value="MCS0637966.1"/>
    <property type="molecule type" value="Genomic_DNA"/>
</dbReference>
<dbReference type="Pfam" id="PF11887">
    <property type="entry name" value="Mce4_CUP1"/>
    <property type="match status" value="1"/>
</dbReference>
<evidence type="ECO:0000259" key="4">
    <source>
        <dbReference type="Pfam" id="PF11887"/>
    </source>
</evidence>
<feature type="region of interest" description="Disordered" evidence="1">
    <location>
        <begin position="1"/>
        <end position="49"/>
    </location>
</feature>
<keyword evidence="2" id="KW-1133">Transmembrane helix</keyword>
<feature type="domain" description="Mammalian cell entry C-terminal" evidence="4">
    <location>
        <begin position="167"/>
        <end position="362"/>
    </location>
</feature>
<dbReference type="Pfam" id="PF02470">
    <property type="entry name" value="MlaD"/>
    <property type="match status" value="1"/>
</dbReference>
<dbReference type="InterPro" id="IPR005693">
    <property type="entry name" value="Mce"/>
</dbReference>
<keyword evidence="6" id="KW-1185">Reference proteome</keyword>
<proteinExistence type="predicted"/>
<feature type="domain" description="Mce/MlaD" evidence="3">
    <location>
        <begin position="84"/>
        <end position="160"/>
    </location>
</feature>
<comment type="caution">
    <text evidence="5">The sequence shown here is derived from an EMBL/GenBank/DDBJ whole genome shotgun (WGS) entry which is preliminary data.</text>
</comment>
<dbReference type="InterPro" id="IPR003399">
    <property type="entry name" value="Mce/MlaD"/>
</dbReference>
<dbReference type="PANTHER" id="PTHR33371:SF17">
    <property type="entry name" value="MCE-FAMILY PROTEIN MCE1B"/>
    <property type="match status" value="1"/>
</dbReference>
<dbReference type="PANTHER" id="PTHR33371">
    <property type="entry name" value="INTERMEMBRANE PHOSPHOLIPID TRANSPORT SYSTEM BINDING PROTEIN MLAD-RELATED"/>
    <property type="match status" value="1"/>
</dbReference>
<dbReference type="NCBIfam" id="TIGR00996">
    <property type="entry name" value="Mtu_fam_mce"/>
    <property type="match status" value="1"/>
</dbReference>
<feature type="transmembrane region" description="Helical" evidence="2">
    <location>
        <begin position="55"/>
        <end position="77"/>
    </location>
</feature>
<evidence type="ECO:0000313" key="6">
    <source>
        <dbReference type="Proteomes" id="UP001431313"/>
    </source>
</evidence>
<protein>
    <submittedName>
        <fullName evidence="5">MCE family protein</fullName>
    </submittedName>
</protein>
<dbReference type="Proteomes" id="UP001431313">
    <property type="component" value="Unassembled WGS sequence"/>
</dbReference>
<evidence type="ECO:0000256" key="2">
    <source>
        <dbReference type="SAM" id="Phobius"/>
    </source>
</evidence>
<keyword evidence="2" id="KW-0472">Membrane</keyword>
<feature type="region of interest" description="Disordered" evidence="1">
    <location>
        <begin position="369"/>
        <end position="388"/>
    </location>
</feature>
<gene>
    <name evidence="5" type="ORF">NX801_20370</name>
</gene>
<organism evidence="5 6">
    <name type="scientific">Streptomyces pyxinae</name>
    <dbReference type="NCBI Taxonomy" id="2970734"/>
    <lineage>
        <taxon>Bacteria</taxon>
        <taxon>Bacillati</taxon>
        <taxon>Actinomycetota</taxon>
        <taxon>Actinomycetes</taxon>
        <taxon>Kitasatosporales</taxon>
        <taxon>Streptomycetaceae</taxon>
        <taxon>Streptomyces</taxon>
    </lineage>
</organism>
<sequence length="388" mass="40547">MTLPPNTPGKTSATASTTSAKTSARRTLFRRPGRSRAGSTAPPPGARRRSLAGPLLKSLVFVVVTVVATTVLAFSVANKGVGDTVSYRARFTDVTGLVAGDSVRIAGVKVGQVESVRVAERRVAEVRFAVRKGRTLPASATAAIKYLNMVGQRYIDLDRGPGPVGGTLPAGALIPLERTTPALDLTQLFNGFQPLFEGLSPKEVNGLAGSLVQVLQGDGGTVDSLLRHIGSLTGTVAAKDRVIGEVVKNLNTVLATVNTREAGFNELVVTLQKLVTGFATDRAPLGRAVAALGELTTSTAGLLADGRAPLKQDIRELGRLSGQLGAATPQIENFLRRTPEKMTAVGRLASYGSWLNLYLCEARVTGVTTTDGSPPPTGVAITESRCRA</sequence>
<dbReference type="RefSeq" id="WP_258789233.1">
    <property type="nucleotide sequence ID" value="NZ_JANUGQ010000018.1"/>
</dbReference>